<evidence type="ECO:0000313" key="1">
    <source>
        <dbReference type="EnsemblMetazoa" id="G24688.1:cds"/>
    </source>
</evidence>
<sequence>MPKCKTVGHIIKSINLLRMQCMASVNTTVNQIHHLIPSTTLPPQQTYIGSSRQKRGLFDFVGKISKSLFGTATSDDINALKRHMQTLNNNNVKLAQAMAQQDHHLSSFISTVDKRFNNVMSAVQKNHQDAIALSNLAHRSMDALEHEFVILSELIFRQTNVTAQLEKELEHTYHKYVDQRL</sequence>
<name>A0A8W8KUQ4_MAGGI</name>
<dbReference type="InterPro" id="IPR022048">
    <property type="entry name" value="Envelope_fusion-like"/>
</dbReference>
<proteinExistence type="predicted"/>
<dbReference type="Proteomes" id="UP000005408">
    <property type="component" value="Unassembled WGS sequence"/>
</dbReference>
<organism evidence="1 2">
    <name type="scientific">Magallana gigas</name>
    <name type="common">Pacific oyster</name>
    <name type="synonym">Crassostrea gigas</name>
    <dbReference type="NCBI Taxonomy" id="29159"/>
    <lineage>
        <taxon>Eukaryota</taxon>
        <taxon>Metazoa</taxon>
        <taxon>Spiralia</taxon>
        <taxon>Lophotrochozoa</taxon>
        <taxon>Mollusca</taxon>
        <taxon>Bivalvia</taxon>
        <taxon>Autobranchia</taxon>
        <taxon>Pteriomorphia</taxon>
        <taxon>Ostreida</taxon>
        <taxon>Ostreoidea</taxon>
        <taxon>Ostreidae</taxon>
        <taxon>Magallana</taxon>
    </lineage>
</organism>
<accession>A0A8W8KUQ4</accession>
<dbReference type="AlphaFoldDB" id="A0A8W8KUQ4"/>
<dbReference type="Pfam" id="PF12259">
    <property type="entry name" value="Baculo_F"/>
    <property type="match status" value="1"/>
</dbReference>
<protein>
    <submittedName>
        <fullName evidence="1">Uncharacterized protein</fullName>
    </submittedName>
</protein>
<reference evidence="1" key="1">
    <citation type="submission" date="2022-08" db="UniProtKB">
        <authorList>
            <consortium name="EnsemblMetazoa"/>
        </authorList>
    </citation>
    <scope>IDENTIFICATION</scope>
    <source>
        <strain evidence="1">05x7-T-G4-1.051#20</strain>
    </source>
</reference>
<dbReference type="EnsemblMetazoa" id="G24688.1">
    <property type="protein sequence ID" value="G24688.1:cds"/>
    <property type="gene ID" value="G24688"/>
</dbReference>
<keyword evidence="2" id="KW-1185">Reference proteome</keyword>
<evidence type="ECO:0000313" key="2">
    <source>
        <dbReference type="Proteomes" id="UP000005408"/>
    </source>
</evidence>